<accession>A0A402BAL9</accession>
<dbReference type="EMBL" id="BIFT01000001">
    <property type="protein sequence ID" value="GCE28405.1"/>
    <property type="molecule type" value="Genomic_DNA"/>
</dbReference>
<reference evidence="2" key="1">
    <citation type="submission" date="2018-12" db="EMBL/GenBank/DDBJ databases">
        <title>Tengunoibacter tsumagoiensis gen. nov., sp. nov., Dictyobacter kobayashii sp. nov., D. alpinus sp. nov., and D. joshuensis sp. nov. and description of Dictyobacteraceae fam. nov. within the order Ktedonobacterales isolated from Tengu-no-mugimeshi.</title>
        <authorList>
            <person name="Wang C.M."/>
            <person name="Zheng Y."/>
            <person name="Sakai Y."/>
            <person name="Toyoda A."/>
            <person name="Minakuchi Y."/>
            <person name="Abe K."/>
            <person name="Yokota A."/>
            <person name="Yabe S."/>
        </authorList>
    </citation>
    <scope>NUCLEOTIDE SEQUENCE [LARGE SCALE GENOMIC DNA]</scope>
    <source>
        <strain evidence="2">Uno16</strain>
    </source>
</reference>
<dbReference type="AlphaFoldDB" id="A0A402BAL9"/>
<name>A0A402BAL9_9CHLR</name>
<evidence type="ECO:0000313" key="2">
    <source>
        <dbReference type="Proteomes" id="UP000287171"/>
    </source>
</evidence>
<keyword evidence="2" id="KW-1185">Reference proteome</keyword>
<protein>
    <submittedName>
        <fullName evidence="1">Uncharacterized protein</fullName>
    </submittedName>
</protein>
<comment type="caution">
    <text evidence="1">The sequence shown here is derived from an EMBL/GenBank/DDBJ whole genome shotgun (WGS) entry which is preliminary data.</text>
</comment>
<proteinExistence type="predicted"/>
<sequence>MYALLMGAQDRLVQAIIFPGQGARVAGAVKTGALPLSYGVMRPRQDSNLRPPD</sequence>
<evidence type="ECO:0000313" key="1">
    <source>
        <dbReference type="EMBL" id="GCE28405.1"/>
    </source>
</evidence>
<gene>
    <name evidence="1" type="ORF">KDA_38890</name>
</gene>
<dbReference type="Proteomes" id="UP000287171">
    <property type="component" value="Unassembled WGS sequence"/>
</dbReference>
<organism evidence="1 2">
    <name type="scientific">Dictyobacter alpinus</name>
    <dbReference type="NCBI Taxonomy" id="2014873"/>
    <lineage>
        <taxon>Bacteria</taxon>
        <taxon>Bacillati</taxon>
        <taxon>Chloroflexota</taxon>
        <taxon>Ktedonobacteria</taxon>
        <taxon>Ktedonobacterales</taxon>
        <taxon>Dictyobacteraceae</taxon>
        <taxon>Dictyobacter</taxon>
    </lineage>
</organism>